<dbReference type="EMBL" id="KV009369">
    <property type="protein sequence ID" value="KZV29448.1"/>
    <property type="molecule type" value="Genomic_DNA"/>
</dbReference>
<proteinExistence type="predicted"/>
<name>A0A2Z7B672_9LAMI</name>
<feature type="compositionally biased region" description="Polar residues" evidence="1">
    <location>
        <begin position="164"/>
        <end position="181"/>
    </location>
</feature>
<dbReference type="Proteomes" id="UP000250235">
    <property type="component" value="Unassembled WGS sequence"/>
</dbReference>
<keyword evidence="3" id="KW-1185">Reference proteome</keyword>
<feature type="region of interest" description="Disordered" evidence="1">
    <location>
        <begin position="160"/>
        <end position="181"/>
    </location>
</feature>
<gene>
    <name evidence="2" type="ORF">F511_29292</name>
</gene>
<organism evidence="2 3">
    <name type="scientific">Dorcoceras hygrometricum</name>
    <dbReference type="NCBI Taxonomy" id="472368"/>
    <lineage>
        <taxon>Eukaryota</taxon>
        <taxon>Viridiplantae</taxon>
        <taxon>Streptophyta</taxon>
        <taxon>Embryophyta</taxon>
        <taxon>Tracheophyta</taxon>
        <taxon>Spermatophyta</taxon>
        <taxon>Magnoliopsida</taxon>
        <taxon>eudicotyledons</taxon>
        <taxon>Gunneridae</taxon>
        <taxon>Pentapetalae</taxon>
        <taxon>asterids</taxon>
        <taxon>lamiids</taxon>
        <taxon>Lamiales</taxon>
        <taxon>Gesneriaceae</taxon>
        <taxon>Didymocarpoideae</taxon>
        <taxon>Trichosporeae</taxon>
        <taxon>Loxocarpinae</taxon>
        <taxon>Dorcoceras</taxon>
    </lineage>
</organism>
<reference evidence="2 3" key="1">
    <citation type="journal article" date="2015" name="Proc. Natl. Acad. Sci. U.S.A.">
        <title>The resurrection genome of Boea hygrometrica: A blueprint for survival of dehydration.</title>
        <authorList>
            <person name="Xiao L."/>
            <person name="Yang G."/>
            <person name="Zhang L."/>
            <person name="Yang X."/>
            <person name="Zhao S."/>
            <person name="Ji Z."/>
            <person name="Zhou Q."/>
            <person name="Hu M."/>
            <person name="Wang Y."/>
            <person name="Chen M."/>
            <person name="Xu Y."/>
            <person name="Jin H."/>
            <person name="Xiao X."/>
            <person name="Hu G."/>
            <person name="Bao F."/>
            <person name="Hu Y."/>
            <person name="Wan P."/>
            <person name="Li L."/>
            <person name="Deng X."/>
            <person name="Kuang T."/>
            <person name="Xiang C."/>
            <person name="Zhu J.K."/>
            <person name="Oliver M.J."/>
            <person name="He Y."/>
        </authorList>
    </citation>
    <scope>NUCLEOTIDE SEQUENCE [LARGE SCALE GENOMIC DNA]</scope>
    <source>
        <strain evidence="3">cv. XS01</strain>
    </source>
</reference>
<dbReference type="AlphaFoldDB" id="A0A2Z7B672"/>
<sequence length="181" mass="20465">MRRAAHSAPSRDSLSLVRPWFGLGPVRLGTTGPRGGATGGALAMVAGAWRTIDGSRGCHTKPKELNDLWQVYDEGMRDTGPVELLFMYYELMDPLFTTCWYQSGGSGGVESENLRQFTDGLRPDIRHDVNMVDVDTYMATVNMAYRYERGRKDMRDDFERKHQMQQPVRGQSSQQPGKRPF</sequence>
<evidence type="ECO:0000256" key="1">
    <source>
        <dbReference type="SAM" id="MobiDB-lite"/>
    </source>
</evidence>
<evidence type="ECO:0000313" key="3">
    <source>
        <dbReference type="Proteomes" id="UP000250235"/>
    </source>
</evidence>
<evidence type="ECO:0000313" key="2">
    <source>
        <dbReference type="EMBL" id="KZV29448.1"/>
    </source>
</evidence>
<protein>
    <submittedName>
        <fullName evidence="2">Uncharacterized protein</fullName>
    </submittedName>
</protein>
<accession>A0A2Z7B672</accession>